<reference evidence="4" key="3">
    <citation type="submission" date="2025-09" db="UniProtKB">
        <authorList>
            <consortium name="Ensembl"/>
        </authorList>
    </citation>
    <scope>IDENTIFICATION</scope>
</reference>
<dbReference type="AlphaFoldDB" id="H3C3Q4"/>
<dbReference type="Ensembl" id="ENSTNIT00000002378.1">
    <property type="protein sequence ID" value="ENSTNIP00000002873.1"/>
    <property type="gene ID" value="ENSTNIG00000000760.1"/>
</dbReference>
<comment type="similarity">
    <text evidence="1">Belongs to the arrestin family.</text>
</comment>
<dbReference type="GO" id="GO:0007399">
    <property type="term" value="P:nervous system development"/>
    <property type="evidence" value="ECO:0007669"/>
    <property type="project" value="UniProtKB-ARBA"/>
</dbReference>
<accession>H3C3Q4</accession>
<dbReference type="GO" id="GO:0015031">
    <property type="term" value="P:protein transport"/>
    <property type="evidence" value="ECO:0007669"/>
    <property type="project" value="TreeGrafter"/>
</dbReference>
<feature type="region of interest" description="Disordered" evidence="2">
    <location>
        <begin position="397"/>
        <end position="444"/>
    </location>
</feature>
<dbReference type="Pfam" id="PF02752">
    <property type="entry name" value="Arrestin_C"/>
    <property type="match status" value="1"/>
</dbReference>
<evidence type="ECO:0000256" key="1">
    <source>
        <dbReference type="ARBA" id="ARBA00005298"/>
    </source>
</evidence>
<dbReference type="OMA" id="ESHTERA"/>
<protein>
    <submittedName>
        <fullName evidence="4">Arrestin domain containing 1a</fullName>
    </submittedName>
</protein>
<feature type="region of interest" description="Disordered" evidence="2">
    <location>
        <begin position="297"/>
        <end position="373"/>
    </location>
</feature>
<dbReference type="Proteomes" id="UP000007303">
    <property type="component" value="Unassembled WGS sequence"/>
</dbReference>
<dbReference type="InterPro" id="IPR050357">
    <property type="entry name" value="Arrestin_domain-protein"/>
</dbReference>
<dbReference type="Gene3D" id="2.60.40.640">
    <property type="match status" value="2"/>
</dbReference>
<name>H3C3Q4_TETNG</name>
<evidence type="ECO:0000313" key="5">
    <source>
        <dbReference type="Proteomes" id="UP000007303"/>
    </source>
</evidence>
<dbReference type="PANTHER" id="PTHR11188">
    <property type="entry name" value="ARRESTIN DOMAIN CONTAINING PROTEIN"/>
    <property type="match status" value="1"/>
</dbReference>
<dbReference type="GO" id="GO:1990756">
    <property type="term" value="F:ubiquitin-like ligase-substrate adaptor activity"/>
    <property type="evidence" value="ECO:0007669"/>
    <property type="project" value="TreeGrafter"/>
</dbReference>
<dbReference type="InParanoid" id="H3C3Q4"/>
<dbReference type="GO" id="GO:0031625">
    <property type="term" value="F:ubiquitin protein ligase binding"/>
    <property type="evidence" value="ECO:0007669"/>
    <property type="project" value="TreeGrafter"/>
</dbReference>
<evidence type="ECO:0000259" key="3">
    <source>
        <dbReference type="SMART" id="SM01017"/>
    </source>
</evidence>
<dbReference type="GO" id="GO:0005737">
    <property type="term" value="C:cytoplasm"/>
    <property type="evidence" value="ECO:0007669"/>
    <property type="project" value="TreeGrafter"/>
</dbReference>
<feature type="domain" description="Arrestin C-terminal-like" evidence="3">
    <location>
        <begin position="162"/>
        <end position="286"/>
    </location>
</feature>
<dbReference type="SMART" id="SM01017">
    <property type="entry name" value="Arrestin_C"/>
    <property type="match status" value="1"/>
</dbReference>
<feature type="compositionally biased region" description="Polar residues" evidence="2">
    <location>
        <begin position="401"/>
        <end position="418"/>
    </location>
</feature>
<proteinExistence type="inferred from homology"/>
<keyword evidence="5" id="KW-1185">Reference proteome</keyword>
<dbReference type="InterPro" id="IPR014752">
    <property type="entry name" value="Arrestin-like_C"/>
</dbReference>
<evidence type="ECO:0000256" key="2">
    <source>
        <dbReference type="SAM" id="MobiDB-lite"/>
    </source>
</evidence>
<feature type="compositionally biased region" description="Low complexity" evidence="2">
    <location>
        <begin position="297"/>
        <end position="322"/>
    </location>
</feature>
<organism evidence="4 5">
    <name type="scientific">Tetraodon nigroviridis</name>
    <name type="common">Spotted green pufferfish</name>
    <name type="synonym">Chelonodon nigroviridis</name>
    <dbReference type="NCBI Taxonomy" id="99883"/>
    <lineage>
        <taxon>Eukaryota</taxon>
        <taxon>Metazoa</taxon>
        <taxon>Chordata</taxon>
        <taxon>Craniata</taxon>
        <taxon>Vertebrata</taxon>
        <taxon>Euteleostomi</taxon>
        <taxon>Actinopterygii</taxon>
        <taxon>Neopterygii</taxon>
        <taxon>Teleostei</taxon>
        <taxon>Neoteleostei</taxon>
        <taxon>Acanthomorphata</taxon>
        <taxon>Eupercaria</taxon>
        <taxon>Tetraodontiformes</taxon>
        <taxon>Tetradontoidea</taxon>
        <taxon>Tetraodontidae</taxon>
        <taxon>Tetraodon</taxon>
    </lineage>
</organism>
<dbReference type="HOGENOM" id="CLU_051966_0_0_1"/>
<dbReference type="GeneTree" id="ENSGT00940000166440"/>
<dbReference type="InterPro" id="IPR011021">
    <property type="entry name" value="Arrestin-like_N"/>
</dbReference>
<evidence type="ECO:0000313" key="4">
    <source>
        <dbReference type="Ensembl" id="ENSTNIP00000002873.1"/>
    </source>
</evidence>
<dbReference type="InterPro" id="IPR014756">
    <property type="entry name" value="Ig_E-set"/>
</dbReference>
<dbReference type="Pfam" id="PF00339">
    <property type="entry name" value="Arrestin_N"/>
    <property type="match status" value="1"/>
</dbReference>
<dbReference type="STRING" id="99883.ENSTNIP00000002873"/>
<dbReference type="PANTHER" id="PTHR11188:SF176">
    <property type="entry name" value="ARRESTIN DOMAIN-CONTAINING PROTEIN 1"/>
    <property type="match status" value="1"/>
</dbReference>
<dbReference type="InterPro" id="IPR011022">
    <property type="entry name" value="Arrestin_C-like"/>
</dbReference>
<reference evidence="4" key="2">
    <citation type="submission" date="2025-08" db="UniProtKB">
        <authorList>
            <consortium name="Ensembl"/>
        </authorList>
    </citation>
    <scope>IDENTIFICATION</scope>
</reference>
<feature type="compositionally biased region" description="Polar residues" evidence="2">
    <location>
        <begin position="426"/>
        <end position="444"/>
    </location>
</feature>
<dbReference type="SUPFAM" id="SSF81296">
    <property type="entry name" value="E set domains"/>
    <property type="match status" value="2"/>
</dbReference>
<sequence>MGKVKTFDIFFDHDKTEYSSGDSVSGSVKVELSGPLLCKAIKINCCGFCGVTNKVNDTSWNVEEQYFNSTISVADKGTLKQGKHVFPFKFLLPASCPTSFEGKYGRIIYRVRAVIDTPRFVTDYSAEKPFYLLNLLNLNQVPDIWGVSSSAVTKEFSYMLMKSGTVVLKAQTDMKGYTPGQIIQVKAHISNQSGKSTGHMAASLVQNVSYGTKKPTHDVRTIAEVEGGVVKPGKEVEWKEQIIVPPLPQSSLAGCELIKVEYYVKVRLKFPDVLLTLPIHIGNVSLDKKLQPSNKAAAATAPASTAPASTAPASTPDLASSSRTPTGPSEPAVLPRPIPRVRLNPQSLPSAPPAEYHTGVEGGSPFDQSFPNKRRSQLVSPTAFSYVPGLVFPNNPGGFVTPSSVSSAPYPTDGASSTPIPPPRYSTASSPQDGPQSLYNGFSK</sequence>
<reference evidence="5" key="1">
    <citation type="journal article" date="2004" name="Nature">
        <title>Genome duplication in the teleost fish Tetraodon nigroviridis reveals the early vertebrate proto-karyotype.</title>
        <authorList>
            <person name="Jaillon O."/>
            <person name="Aury J.-M."/>
            <person name="Brunet F."/>
            <person name="Petit J.-L."/>
            <person name="Stange-Thomann N."/>
            <person name="Mauceli E."/>
            <person name="Bouneau L."/>
            <person name="Fischer C."/>
            <person name="Ozouf-Costaz C."/>
            <person name="Bernot A."/>
            <person name="Nicaud S."/>
            <person name="Jaffe D."/>
            <person name="Fisher S."/>
            <person name="Lutfalla G."/>
            <person name="Dossat C."/>
            <person name="Segurens B."/>
            <person name="Dasilva C."/>
            <person name="Salanoubat M."/>
            <person name="Levy M."/>
            <person name="Boudet N."/>
            <person name="Castellano S."/>
            <person name="Anthouard V."/>
            <person name="Jubin C."/>
            <person name="Castelli V."/>
            <person name="Katinka M."/>
            <person name="Vacherie B."/>
            <person name="Biemont C."/>
            <person name="Skalli Z."/>
            <person name="Cattolico L."/>
            <person name="Poulain J."/>
            <person name="De Berardinis V."/>
            <person name="Cruaud C."/>
            <person name="Duprat S."/>
            <person name="Brottier P."/>
            <person name="Coutanceau J.-P."/>
            <person name="Gouzy J."/>
            <person name="Parra G."/>
            <person name="Lardier G."/>
            <person name="Chapple C."/>
            <person name="McKernan K.J."/>
            <person name="McEwan P."/>
            <person name="Bosak S."/>
            <person name="Kellis M."/>
            <person name="Volff J.-N."/>
            <person name="Guigo R."/>
            <person name="Zody M.C."/>
            <person name="Mesirov J."/>
            <person name="Lindblad-Toh K."/>
            <person name="Birren B."/>
            <person name="Nusbaum C."/>
            <person name="Kahn D."/>
            <person name="Robinson-Rechavi M."/>
            <person name="Laudet V."/>
            <person name="Schachter V."/>
            <person name="Quetier F."/>
            <person name="Saurin W."/>
            <person name="Scarpelli C."/>
            <person name="Wincker P."/>
            <person name="Lander E.S."/>
            <person name="Weissenbach J."/>
            <person name="Roest Crollius H."/>
        </authorList>
    </citation>
    <scope>NUCLEOTIDE SEQUENCE [LARGE SCALE GENOMIC DNA]</scope>
</reference>